<organism evidence="4 5">
    <name type="scientific">Aeromicrobium terrae</name>
    <dbReference type="NCBI Taxonomy" id="2498846"/>
    <lineage>
        <taxon>Bacteria</taxon>
        <taxon>Bacillati</taxon>
        <taxon>Actinomycetota</taxon>
        <taxon>Actinomycetes</taxon>
        <taxon>Propionibacteriales</taxon>
        <taxon>Nocardioidaceae</taxon>
        <taxon>Aeromicrobium</taxon>
    </lineage>
</organism>
<dbReference type="AlphaFoldDB" id="A0A5C8NK73"/>
<sequence length="248" mass="25740">MTQSRTAVVTGASSGIGAATARALAGAGFHVFCAARRTDRIAALAEEINGTAVPCDVTDEAQVDALAETVGDRLDVLVNNAGGAYGMEKVTEADADVWRSMYEVNVIGTLLVTKALTPALVASGGGTLVNIASTAGHAAYEGGGGYVAAKHAVVAVTQTLRLELNGLPVRVSEISPGMVHTEEFSLNRFGGDQEKADAVYAGVDQPLVADDIADAVLWVVTRPAHVNIDQMIVRPIAQAANHKVHRTR</sequence>
<dbReference type="EMBL" id="VDUX01000002">
    <property type="protein sequence ID" value="TXL62254.1"/>
    <property type="molecule type" value="Genomic_DNA"/>
</dbReference>
<keyword evidence="5" id="KW-1185">Reference proteome</keyword>
<dbReference type="SUPFAM" id="SSF51735">
    <property type="entry name" value="NAD(P)-binding Rossmann-fold domains"/>
    <property type="match status" value="1"/>
</dbReference>
<accession>A0A5C8NK73</accession>
<reference evidence="4 5" key="1">
    <citation type="submission" date="2019-06" db="EMBL/GenBank/DDBJ databases">
        <title>Aeromicrobium sp. nov., isolated from a maize field.</title>
        <authorList>
            <person name="Lin S.-Y."/>
            <person name="Tsai C.-F."/>
            <person name="Young C.-C."/>
        </authorList>
    </citation>
    <scope>NUCLEOTIDE SEQUENCE [LARGE SCALE GENOMIC DNA]</scope>
    <source>
        <strain evidence="4 5">CC-CFT486</strain>
    </source>
</reference>
<evidence type="ECO:0000256" key="2">
    <source>
        <dbReference type="ARBA" id="ARBA00023002"/>
    </source>
</evidence>
<dbReference type="InterPro" id="IPR036291">
    <property type="entry name" value="NAD(P)-bd_dom_sf"/>
</dbReference>
<protein>
    <submittedName>
        <fullName evidence="4">SDR family NAD(P)-dependent oxidoreductase</fullName>
    </submittedName>
</protein>
<comment type="similarity">
    <text evidence="1 3">Belongs to the short-chain dehydrogenases/reductases (SDR) family.</text>
</comment>
<dbReference type="PANTHER" id="PTHR42901:SF1">
    <property type="entry name" value="ALCOHOL DEHYDROGENASE"/>
    <property type="match status" value="1"/>
</dbReference>
<evidence type="ECO:0000256" key="1">
    <source>
        <dbReference type="ARBA" id="ARBA00006484"/>
    </source>
</evidence>
<evidence type="ECO:0000313" key="5">
    <source>
        <dbReference type="Proteomes" id="UP000321571"/>
    </source>
</evidence>
<dbReference type="InterPro" id="IPR002347">
    <property type="entry name" value="SDR_fam"/>
</dbReference>
<evidence type="ECO:0000313" key="4">
    <source>
        <dbReference type="EMBL" id="TXL62254.1"/>
    </source>
</evidence>
<proteinExistence type="inferred from homology"/>
<dbReference type="PROSITE" id="PS00061">
    <property type="entry name" value="ADH_SHORT"/>
    <property type="match status" value="1"/>
</dbReference>
<dbReference type="PRINTS" id="PR00081">
    <property type="entry name" value="GDHRDH"/>
</dbReference>
<evidence type="ECO:0000256" key="3">
    <source>
        <dbReference type="RuleBase" id="RU000363"/>
    </source>
</evidence>
<comment type="caution">
    <text evidence="4">The sequence shown here is derived from an EMBL/GenBank/DDBJ whole genome shotgun (WGS) entry which is preliminary data.</text>
</comment>
<dbReference type="PANTHER" id="PTHR42901">
    <property type="entry name" value="ALCOHOL DEHYDROGENASE"/>
    <property type="match status" value="1"/>
</dbReference>
<keyword evidence="2" id="KW-0560">Oxidoreductase</keyword>
<dbReference type="InterPro" id="IPR020904">
    <property type="entry name" value="Sc_DH/Rdtase_CS"/>
</dbReference>
<gene>
    <name evidence="4" type="ORF">FHP06_06035</name>
</gene>
<name>A0A5C8NK73_9ACTN</name>
<dbReference type="OrthoDB" id="9775296at2"/>
<dbReference type="RefSeq" id="WP_147684756.1">
    <property type="nucleotide sequence ID" value="NZ_VDUX01000002.1"/>
</dbReference>
<dbReference type="Gene3D" id="3.40.50.720">
    <property type="entry name" value="NAD(P)-binding Rossmann-like Domain"/>
    <property type="match status" value="1"/>
</dbReference>
<dbReference type="Proteomes" id="UP000321571">
    <property type="component" value="Unassembled WGS sequence"/>
</dbReference>
<dbReference type="GO" id="GO:0016616">
    <property type="term" value="F:oxidoreductase activity, acting on the CH-OH group of donors, NAD or NADP as acceptor"/>
    <property type="evidence" value="ECO:0007669"/>
    <property type="project" value="UniProtKB-ARBA"/>
</dbReference>
<dbReference type="FunFam" id="3.40.50.720:FF:000047">
    <property type="entry name" value="NADP-dependent L-serine/L-allo-threonine dehydrogenase"/>
    <property type="match status" value="1"/>
</dbReference>
<dbReference type="Pfam" id="PF00106">
    <property type="entry name" value="adh_short"/>
    <property type="match status" value="1"/>
</dbReference>
<dbReference type="PRINTS" id="PR00080">
    <property type="entry name" value="SDRFAMILY"/>
</dbReference>